<keyword evidence="5 16" id="KW-0812">Transmembrane</keyword>
<dbReference type="SUPFAM" id="SSF52025">
    <property type="entry name" value="PA domain"/>
    <property type="match status" value="1"/>
</dbReference>
<evidence type="ECO:0000256" key="16">
    <source>
        <dbReference type="SAM" id="Phobius"/>
    </source>
</evidence>
<name>A0AAV2I7N8_LYMST</name>
<dbReference type="GO" id="GO:0061630">
    <property type="term" value="F:ubiquitin protein ligase activity"/>
    <property type="evidence" value="ECO:0007669"/>
    <property type="project" value="UniProtKB-EC"/>
</dbReference>
<feature type="domain" description="RING-type" evidence="18">
    <location>
        <begin position="232"/>
        <end position="274"/>
    </location>
</feature>
<comment type="caution">
    <text evidence="19">The sequence shown here is derived from an EMBL/GenBank/DDBJ whole genome shotgun (WGS) entry which is preliminary data.</text>
</comment>
<dbReference type="InterPro" id="IPR003137">
    <property type="entry name" value="PA_domain"/>
</dbReference>
<keyword evidence="6" id="KW-0479">Metal-binding</keyword>
<gene>
    <name evidence="19" type="ORF">GSLYS_00016348001</name>
</gene>
<feature type="chain" id="PRO_5043976853" description="RING-type E3 ubiquitin transferase" evidence="17">
    <location>
        <begin position="30"/>
        <end position="540"/>
    </location>
</feature>
<sequence>MCLLPNKMCYYLCFFVPLSVLLGIPHSVADIIVLDQDSNETIASFKDRTASFGPDFPDDGLEGKIVPAEPPDACSRLTSPPGKDLYILLVARGGGNCHFVDKVLNAQEANYSAVIVHNHNGDDELVDMGGDGRGLRIPATFVGFNDGMALNKSYNYNTEYVIRIIEPNSILPDFLVWPFVLVVGICFMVGVAYMIIKICRDHIKKKGSRLSSRNLKKIPVRKFKKGDYYDTCAICLDEYEEGEKIRVLPCDHVYHTKCIDPWLTKNKKTCPVCKRRVIPGKDADSESSDSDGGGTPARAENTPLLQGNTARQYAYRGTTRFPRRAGTSNHAADDDEETRNVSEDAGNVGTSSTIPTDHSAITISDSEPDTGAVGGIGISDQQFNNQDQQRKSSSSRRSKHESANKEKRENRAERKRKRPDKERLIRLADERNETDTVTGDEELAAGISIQVDETREERRERRRKKKEQKKASKKSSQTKETPSHTAEEEIEAGSRSQPNEMAEPQSSVGEEQGAPPMSISDGQDVRLPTRARRFELNEVV</sequence>
<dbReference type="EC" id="2.3.2.27" evidence="3"/>
<feature type="region of interest" description="Disordered" evidence="15">
    <location>
        <begin position="281"/>
        <end position="540"/>
    </location>
</feature>
<feature type="compositionally biased region" description="Polar residues" evidence="15">
    <location>
        <begin position="494"/>
        <end position="509"/>
    </location>
</feature>
<keyword evidence="10 16" id="KW-1133">Transmembrane helix</keyword>
<evidence type="ECO:0000256" key="17">
    <source>
        <dbReference type="SAM" id="SignalP"/>
    </source>
</evidence>
<feature type="compositionally biased region" description="Basic and acidic residues" evidence="15">
    <location>
        <begin position="400"/>
        <end position="412"/>
    </location>
</feature>
<evidence type="ECO:0000313" key="19">
    <source>
        <dbReference type="EMBL" id="CAL1542814.1"/>
    </source>
</evidence>
<reference evidence="19 20" key="1">
    <citation type="submission" date="2024-04" db="EMBL/GenBank/DDBJ databases">
        <authorList>
            <consortium name="Genoscope - CEA"/>
            <person name="William W."/>
        </authorList>
    </citation>
    <scope>NUCLEOTIDE SEQUENCE [LARGE SCALE GENOMIC DNA]</scope>
</reference>
<dbReference type="SMART" id="SM00184">
    <property type="entry name" value="RING"/>
    <property type="match status" value="1"/>
</dbReference>
<dbReference type="Pfam" id="PF13639">
    <property type="entry name" value="zf-RING_2"/>
    <property type="match status" value="1"/>
</dbReference>
<dbReference type="Gene3D" id="3.50.30.30">
    <property type="match status" value="1"/>
</dbReference>
<dbReference type="GO" id="GO:0008270">
    <property type="term" value="F:zinc ion binding"/>
    <property type="evidence" value="ECO:0007669"/>
    <property type="project" value="UniProtKB-KW"/>
</dbReference>
<proteinExistence type="predicted"/>
<feature type="transmembrane region" description="Helical" evidence="16">
    <location>
        <begin position="174"/>
        <end position="196"/>
    </location>
</feature>
<evidence type="ECO:0000256" key="3">
    <source>
        <dbReference type="ARBA" id="ARBA00012483"/>
    </source>
</evidence>
<evidence type="ECO:0000256" key="9">
    <source>
        <dbReference type="ARBA" id="ARBA00022833"/>
    </source>
</evidence>
<dbReference type="InterPro" id="IPR011016">
    <property type="entry name" value="Znf_RING-CH"/>
</dbReference>
<keyword evidence="20" id="KW-1185">Reference proteome</keyword>
<evidence type="ECO:0000259" key="18">
    <source>
        <dbReference type="PROSITE" id="PS50089"/>
    </source>
</evidence>
<dbReference type="EMBL" id="CAXITT010000507">
    <property type="protein sequence ID" value="CAL1542814.1"/>
    <property type="molecule type" value="Genomic_DNA"/>
</dbReference>
<dbReference type="FunFam" id="3.50.30.30:FF:000026">
    <property type="entry name" value="E3 ubiquitin-protein ligase RNF13"/>
    <property type="match status" value="1"/>
</dbReference>
<evidence type="ECO:0000256" key="6">
    <source>
        <dbReference type="ARBA" id="ARBA00022723"/>
    </source>
</evidence>
<evidence type="ECO:0000256" key="7">
    <source>
        <dbReference type="ARBA" id="ARBA00022729"/>
    </source>
</evidence>
<protein>
    <recommendedName>
        <fullName evidence="3">RING-type E3 ubiquitin transferase</fullName>
        <ecNumber evidence="3">2.3.2.27</ecNumber>
    </recommendedName>
</protein>
<dbReference type="Proteomes" id="UP001497497">
    <property type="component" value="Unassembled WGS sequence"/>
</dbReference>
<feature type="compositionally biased region" description="Basic and acidic residues" evidence="15">
    <location>
        <begin position="419"/>
        <end position="434"/>
    </location>
</feature>
<evidence type="ECO:0000256" key="11">
    <source>
        <dbReference type="ARBA" id="ARBA00023136"/>
    </source>
</evidence>
<keyword evidence="12" id="KW-0325">Glycoprotein</keyword>
<evidence type="ECO:0000256" key="15">
    <source>
        <dbReference type="SAM" id="MobiDB-lite"/>
    </source>
</evidence>
<keyword evidence="9" id="KW-0862">Zinc</keyword>
<dbReference type="PANTHER" id="PTHR47168">
    <property type="entry name" value="RING ZINC FINGER DOMAIN SUPERFAMILY PROTEIN-RELATED"/>
    <property type="match status" value="1"/>
</dbReference>
<keyword evidence="11 16" id="KW-0472">Membrane</keyword>
<dbReference type="Gene3D" id="3.30.40.10">
    <property type="entry name" value="Zinc/RING finger domain, C3HC4 (zinc finger)"/>
    <property type="match status" value="1"/>
</dbReference>
<evidence type="ECO:0000256" key="5">
    <source>
        <dbReference type="ARBA" id="ARBA00022692"/>
    </source>
</evidence>
<dbReference type="Pfam" id="PF02225">
    <property type="entry name" value="PA"/>
    <property type="match status" value="1"/>
</dbReference>
<dbReference type="InterPro" id="IPR001841">
    <property type="entry name" value="Znf_RING"/>
</dbReference>
<dbReference type="InterPro" id="IPR013083">
    <property type="entry name" value="Znf_RING/FYVE/PHD"/>
</dbReference>
<comment type="catalytic activity">
    <reaction evidence="1">
        <text>S-ubiquitinyl-[E2 ubiquitin-conjugating enzyme]-L-cysteine + [acceptor protein]-L-lysine = [E2 ubiquitin-conjugating enzyme]-L-cysteine + N(6)-ubiquitinyl-[acceptor protein]-L-lysine.</text>
        <dbReference type="EC" id="2.3.2.27"/>
    </reaction>
</comment>
<keyword evidence="8 14" id="KW-0863">Zinc-finger</keyword>
<keyword evidence="4" id="KW-0808">Transferase</keyword>
<evidence type="ECO:0000256" key="8">
    <source>
        <dbReference type="ARBA" id="ARBA00022771"/>
    </source>
</evidence>
<dbReference type="PANTHER" id="PTHR47168:SF1">
    <property type="entry name" value="OS02G0798600 PROTEIN"/>
    <property type="match status" value="1"/>
</dbReference>
<evidence type="ECO:0000256" key="12">
    <source>
        <dbReference type="ARBA" id="ARBA00023180"/>
    </source>
</evidence>
<evidence type="ECO:0000256" key="14">
    <source>
        <dbReference type="PROSITE-ProRule" id="PRU00175"/>
    </source>
</evidence>
<evidence type="ECO:0000256" key="1">
    <source>
        <dbReference type="ARBA" id="ARBA00000900"/>
    </source>
</evidence>
<dbReference type="InterPro" id="IPR051653">
    <property type="entry name" value="E3_ligase_sorting_rcpt"/>
</dbReference>
<dbReference type="InterPro" id="IPR046450">
    <property type="entry name" value="PA_dom_sf"/>
</dbReference>
<dbReference type="AlphaFoldDB" id="A0AAV2I7N8"/>
<dbReference type="CDD" id="cd02123">
    <property type="entry name" value="PA_C_RZF_like"/>
    <property type="match status" value="1"/>
</dbReference>
<dbReference type="SUPFAM" id="SSF57850">
    <property type="entry name" value="RING/U-box"/>
    <property type="match status" value="1"/>
</dbReference>
<feature type="signal peptide" evidence="17">
    <location>
        <begin position="1"/>
        <end position="29"/>
    </location>
</feature>
<evidence type="ECO:0000313" key="20">
    <source>
        <dbReference type="Proteomes" id="UP001497497"/>
    </source>
</evidence>
<feature type="compositionally biased region" description="Basic residues" evidence="15">
    <location>
        <begin position="460"/>
        <end position="473"/>
    </location>
</feature>
<dbReference type="InterPro" id="IPR044744">
    <property type="entry name" value="ZNRF4/RNF13/RNF167_PA"/>
</dbReference>
<dbReference type="GO" id="GO:0005737">
    <property type="term" value="C:cytoplasm"/>
    <property type="evidence" value="ECO:0007669"/>
    <property type="project" value="UniProtKB-ARBA"/>
</dbReference>
<comment type="pathway">
    <text evidence="2">Protein modification; protein ubiquitination.</text>
</comment>
<accession>A0AAV2I7N8</accession>
<keyword evidence="7 17" id="KW-0732">Signal</keyword>
<dbReference type="CDD" id="cd16796">
    <property type="entry name" value="RING-H2_RNF13"/>
    <property type="match status" value="1"/>
</dbReference>
<feature type="compositionally biased region" description="Polar residues" evidence="15">
    <location>
        <begin position="348"/>
        <end position="365"/>
    </location>
</feature>
<comment type="subcellular location">
    <subcellularLocation>
        <location evidence="13">Endomembrane system</location>
        <topology evidence="13">Single-pass type I membrane protein</topology>
    </subcellularLocation>
</comment>
<dbReference type="PROSITE" id="PS50089">
    <property type="entry name" value="ZF_RING_2"/>
    <property type="match status" value="1"/>
</dbReference>
<dbReference type="FunFam" id="3.30.40.10:FF:000824">
    <property type="entry name" value="E3 ubiquitin-protein ligase RNF13"/>
    <property type="match status" value="1"/>
</dbReference>
<dbReference type="SMART" id="SM00744">
    <property type="entry name" value="RINGv"/>
    <property type="match status" value="1"/>
</dbReference>
<evidence type="ECO:0000256" key="2">
    <source>
        <dbReference type="ARBA" id="ARBA00004906"/>
    </source>
</evidence>
<evidence type="ECO:0000256" key="4">
    <source>
        <dbReference type="ARBA" id="ARBA00022679"/>
    </source>
</evidence>
<evidence type="ECO:0000256" key="10">
    <source>
        <dbReference type="ARBA" id="ARBA00022989"/>
    </source>
</evidence>
<dbReference type="GO" id="GO:0012505">
    <property type="term" value="C:endomembrane system"/>
    <property type="evidence" value="ECO:0007669"/>
    <property type="project" value="UniProtKB-SubCell"/>
</dbReference>
<organism evidence="19 20">
    <name type="scientific">Lymnaea stagnalis</name>
    <name type="common">Great pond snail</name>
    <name type="synonym">Helix stagnalis</name>
    <dbReference type="NCBI Taxonomy" id="6523"/>
    <lineage>
        <taxon>Eukaryota</taxon>
        <taxon>Metazoa</taxon>
        <taxon>Spiralia</taxon>
        <taxon>Lophotrochozoa</taxon>
        <taxon>Mollusca</taxon>
        <taxon>Gastropoda</taxon>
        <taxon>Heterobranchia</taxon>
        <taxon>Euthyneura</taxon>
        <taxon>Panpulmonata</taxon>
        <taxon>Hygrophila</taxon>
        <taxon>Lymnaeoidea</taxon>
        <taxon>Lymnaeidae</taxon>
        <taxon>Lymnaea</taxon>
    </lineage>
</organism>
<evidence type="ECO:0000256" key="13">
    <source>
        <dbReference type="ARBA" id="ARBA00046288"/>
    </source>
</evidence>